<dbReference type="Proteomes" id="UP001306508">
    <property type="component" value="Unassembled WGS sequence"/>
</dbReference>
<dbReference type="PANTHER" id="PTHR37283">
    <property type="entry name" value="PH DOMAIN-CONTAINING PROTEIN YHR131C"/>
    <property type="match status" value="1"/>
</dbReference>
<dbReference type="AlphaFoldDB" id="A0AAN7WMQ0"/>
<dbReference type="EMBL" id="JAWIZZ010000040">
    <property type="protein sequence ID" value="KAK5780670.1"/>
    <property type="molecule type" value="Genomic_DNA"/>
</dbReference>
<name>A0AAN7WMQ0_9SACH</name>
<proteinExistence type="predicted"/>
<comment type="caution">
    <text evidence="2">The sequence shown here is derived from an EMBL/GenBank/DDBJ whole genome shotgun (WGS) entry which is preliminary data.</text>
</comment>
<keyword evidence="3" id="KW-1185">Reference proteome</keyword>
<feature type="region of interest" description="Disordered" evidence="1">
    <location>
        <begin position="27"/>
        <end position="55"/>
    </location>
</feature>
<evidence type="ECO:0000256" key="1">
    <source>
        <dbReference type="SAM" id="MobiDB-lite"/>
    </source>
</evidence>
<sequence length="580" mass="67636">MLDNANNTIDDELYNRFITEVRRNIESTNNIGGSNSTNPIINSSSSTTTTGGGSDDTNNNTINLVTFNFNNSDNVENVIGSEDIFHKLQIYFKYVKVEEDMISTTTGNNKGKFEEILLFIYNKLFSRIKTINFESMTTNTNKLNSKPSEIDLIDTLGLLDFLNANEDYSHDLDFLQYIDPQPSLPPNYNDINVNAKGAISFPIWEIHHTSVHPPEYSPTVYDYTIVSIRTEYDSPNEKLPQFKSKVWQNFVLEINSTQINLYNIHPKLVKLIPNYNQGIIPTSILSSFQRKQAYQLDSRDNEMILDQIKINPKEYLNRKSLYDSFSLQYAKCGVPLDFLYRRFIQELNGERESEFNLQTIPDEKVIFNLIKIKDQKYLRVRLEGKQFLIKFKDVETMLLWYKQLNIGINVSLDLDLREFPDYRVVPRRRAHQYRDFHSTFSTDYIDDRTSDSENSSDLSSIEESEDESLDSILEDNTNNETEKYRSDSHNYTYEKYLSDCLRCIRPLSEMKSWLNKVIVMPTKEPKFTTKNLPKYYHPVNTTNDKFKIQNHSLGLFLLNEENDLVQLDHSVAVSWNNKYG</sequence>
<organism evidence="2 3">
    <name type="scientific">Arxiozyma heterogenica</name>
    <dbReference type="NCBI Taxonomy" id="278026"/>
    <lineage>
        <taxon>Eukaryota</taxon>
        <taxon>Fungi</taxon>
        <taxon>Dikarya</taxon>
        <taxon>Ascomycota</taxon>
        <taxon>Saccharomycotina</taxon>
        <taxon>Saccharomycetes</taxon>
        <taxon>Saccharomycetales</taxon>
        <taxon>Saccharomycetaceae</taxon>
        <taxon>Arxiozyma</taxon>
    </lineage>
</organism>
<gene>
    <name evidence="2" type="ORF">RI543_001792</name>
</gene>
<feature type="compositionally biased region" description="Acidic residues" evidence="1">
    <location>
        <begin position="460"/>
        <end position="473"/>
    </location>
</feature>
<feature type="region of interest" description="Disordered" evidence="1">
    <location>
        <begin position="447"/>
        <end position="485"/>
    </location>
</feature>
<dbReference type="PANTHER" id="PTHR37283:SF1">
    <property type="entry name" value="PH DOMAIN-CONTAINING PROTEIN YHR131C"/>
    <property type="match status" value="1"/>
</dbReference>
<evidence type="ECO:0000313" key="2">
    <source>
        <dbReference type="EMBL" id="KAK5780670.1"/>
    </source>
</evidence>
<evidence type="ECO:0008006" key="4">
    <source>
        <dbReference type="Google" id="ProtNLM"/>
    </source>
</evidence>
<evidence type="ECO:0000313" key="3">
    <source>
        <dbReference type="Proteomes" id="UP001306508"/>
    </source>
</evidence>
<protein>
    <recommendedName>
        <fullName evidence="4">PH domain-containing protein</fullName>
    </recommendedName>
</protein>
<reference evidence="3" key="1">
    <citation type="submission" date="2023-07" db="EMBL/GenBank/DDBJ databases">
        <title>A draft genome of Kazachstania heterogenica Y-27499.</title>
        <authorList>
            <person name="Donic C."/>
            <person name="Kralova J.S."/>
            <person name="Fidel L."/>
            <person name="Ben-Dor S."/>
            <person name="Jung S."/>
        </authorList>
    </citation>
    <scope>NUCLEOTIDE SEQUENCE [LARGE SCALE GENOMIC DNA]</scope>
    <source>
        <strain evidence="3">Y27499</strain>
    </source>
</reference>
<accession>A0AAN7WMQ0</accession>